<dbReference type="InParanoid" id="A0A165F5R5"/>
<organism evidence="1 2">
    <name type="scientific">Exidia glandulosa HHB12029</name>
    <dbReference type="NCBI Taxonomy" id="1314781"/>
    <lineage>
        <taxon>Eukaryota</taxon>
        <taxon>Fungi</taxon>
        <taxon>Dikarya</taxon>
        <taxon>Basidiomycota</taxon>
        <taxon>Agaricomycotina</taxon>
        <taxon>Agaricomycetes</taxon>
        <taxon>Auriculariales</taxon>
        <taxon>Exidiaceae</taxon>
        <taxon>Exidia</taxon>
    </lineage>
</organism>
<proteinExistence type="predicted"/>
<keyword evidence="2" id="KW-1185">Reference proteome</keyword>
<evidence type="ECO:0000313" key="2">
    <source>
        <dbReference type="Proteomes" id="UP000077266"/>
    </source>
</evidence>
<dbReference type="AlphaFoldDB" id="A0A165F5R5"/>
<evidence type="ECO:0000313" key="1">
    <source>
        <dbReference type="EMBL" id="KZV88424.1"/>
    </source>
</evidence>
<name>A0A165F5R5_EXIGL</name>
<dbReference type="EMBL" id="KV426100">
    <property type="protein sequence ID" value="KZV88424.1"/>
    <property type="molecule type" value="Genomic_DNA"/>
</dbReference>
<sequence>MKTHRGATDGLLGRGFLGFGLHGDSGSLLRRGLWLQLAARYDFLRFRARQRAGRCWRRLGARTRRGPRRATLERAQRRRAELRERAADHTRLRRRRGRSLGFRRTWLRWRSTTRVLARGSLLGLILLLRDLFLERGKQLSLRRLQPSRLLAPRRHEPGRLASRCLHDPVDLGHHRDGVRARLVVVVDRNELQDEFNQLGATNESSSRRTESRIIQLSAFMLGVPKTRCLVLSRPRR</sequence>
<gene>
    <name evidence="1" type="ORF">EXIGLDRAFT_175303</name>
</gene>
<dbReference type="Proteomes" id="UP000077266">
    <property type="component" value="Unassembled WGS sequence"/>
</dbReference>
<reference evidence="1 2" key="1">
    <citation type="journal article" date="2016" name="Mol. Biol. Evol.">
        <title>Comparative Genomics of Early-Diverging Mushroom-Forming Fungi Provides Insights into the Origins of Lignocellulose Decay Capabilities.</title>
        <authorList>
            <person name="Nagy L.G."/>
            <person name="Riley R."/>
            <person name="Tritt A."/>
            <person name="Adam C."/>
            <person name="Daum C."/>
            <person name="Floudas D."/>
            <person name="Sun H."/>
            <person name="Yadav J.S."/>
            <person name="Pangilinan J."/>
            <person name="Larsson K.H."/>
            <person name="Matsuura K."/>
            <person name="Barry K."/>
            <person name="Labutti K."/>
            <person name="Kuo R."/>
            <person name="Ohm R.A."/>
            <person name="Bhattacharya S.S."/>
            <person name="Shirouzu T."/>
            <person name="Yoshinaga Y."/>
            <person name="Martin F.M."/>
            <person name="Grigoriev I.V."/>
            <person name="Hibbett D.S."/>
        </authorList>
    </citation>
    <scope>NUCLEOTIDE SEQUENCE [LARGE SCALE GENOMIC DNA]</scope>
    <source>
        <strain evidence="1 2">HHB12029</strain>
    </source>
</reference>
<accession>A0A165F5R5</accession>
<protein>
    <submittedName>
        <fullName evidence="1">Uncharacterized protein</fullName>
    </submittedName>
</protein>